<dbReference type="Pfam" id="PF12836">
    <property type="entry name" value="HHH_3"/>
    <property type="match status" value="1"/>
</dbReference>
<dbReference type="SUPFAM" id="SSF47781">
    <property type="entry name" value="RuvA domain 2-like"/>
    <property type="match status" value="1"/>
</dbReference>
<accession>A0A7C5HHM1</accession>
<dbReference type="PANTHER" id="PTHR21180:SF32">
    <property type="entry name" value="ENDONUCLEASE_EXONUCLEASE_PHOSPHATASE FAMILY DOMAIN-CONTAINING PROTEIN 1"/>
    <property type="match status" value="1"/>
</dbReference>
<name>A0A7C5HHM1_9CHLB</name>
<feature type="domain" description="Helix-hairpin-helix DNA-binding motif class 1" evidence="1">
    <location>
        <begin position="124"/>
        <end position="143"/>
    </location>
</feature>
<dbReference type="Proteomes" id="UP000886058">
    <property type="component" value="Unassembled WGS sequence"/>
</dbReference>
<proteinExistence type="predicted"/>
<dbReference type="GO" id="GO:0015628">
    <property type="term" value="P:protein secretion by the type II secretion system"/>
    <property type="evidence" value="ECO:0007669"/>
    <property type="project" value="TreeGrafter"/>
</dbReference>
<dbReference type="InterPro" id="IPR003583">
    <property type="entry name" value="Hlx-hairpin-Hlx_DNA-bd_motif"/>
</dbReference>
<organism evidence="2">
    <name type="scientific">Chlorobaculum parvum</name>
    <dbReference type="NCBI Taxonomy" id="274539"/>
    <lineage>
        <taxon>Bacteria</taxon>
        <taxon>Pseudomonadati</taxon>
        <taxon>Chlorobiota</taxon>
        <taxon>Chlorobiia</taxon>
        <taxon>Chlorobiales</taxon>
        <taxon>Chlorobiaceae</taxon>
        <taxon>Chlorobaculum</taxon>
    </lineage>
</organism>
<dbReference type="Gene3D" id="1.10.150.320">
    <property type="entry name" value="Photosystem II 12 kDa extrinsic protein"/>
    <property type="match status" value="1"/>
</dbReference>
<dbReference type="EMBL" id="DRSQ01000117">
    <property type="protein sequence ID" value="HHE32103.1"/>
    <property type="molecule type" value="Genomic_DNA"/>
</dbReference>
<protein>
    <submittedName>
        <fullName evidence="2">Helix-hairpin-helix domain-containing protein</fullName>
    </submittedName>
</protein>
<dbReference type="GO" id="GO:0015627">
    <property type="term" value="C:type II protein secretion system complex"/>
    <property type="evidence" value="ECO:0007669"/>
    <property type="project" value="TreeGrafter"/>
</dbReference>
<sequence>MNFLNNLAVKLGITRAEMIAVTLLTFFLLLGGTMKYSGAVQDADTAIKQAEAASFSEADVDSLLALALQEKKSGGISDARLVVENLPITTENEKPEQTVAIASTKRAPQKKLTGTIAFNTASSAQLQRISGIGPVMAKRLVEFRQRKGGKVEHFNDFLEVKGIGKKKLERLKQHLTLD</sequence>
<comment type="caution">
    <text evidence="2">The sequence shown here is derived from an EMBL/GenBank/DDBJ whole genome shotgun (WGS) entry which is preliminary data.</text>
</comment>
<dbReference type="AlphaFoldDB" id="A0A7C5HHM1"/>
<gene>
    <name evidence="2" type="ORF">ENL07_05605</name>
</gene>
<reference evidence="2" key="1">
    <citation type="journal article" date="2020" name="mSystems">
        <title>Genome- and Community-Level Interaction Insights into Carbon Utilization and Element Cycling Functions of Hydrothermarchaeota in Hydrothermal Sediment.</title>
        <authorList>
            <person name="Zhou Z."/>
            <person name="Liu Y."/>
            <person name="Xu W."/>
            <person name="Pan J."/>
            <person name="Luo Z.H."/>
            <person name="Li M."/>
        </authorList>
    </citation>
    <scope>NUCLEOTIDE SEQUENCE [LARGE SCALE GENOMIC DNA]</scope>
    <source>
        <strain evidence="2">HyVt-633</strain>
    </source>
</reference>
<dbReference type="InterPro" id="IPR010994">
    <property type="entry name" value="RuvA_2-like"/>
</dbReference>
<dbReference type="GO" id="GO:0006281">
    <property type="term" value="P:DNA repair"/>
    <property type="evidence" value="ECO:0007669"/>
    <property type="project" value="InterPro"/>
</dbReference>
<dbReference type="GO" id="GO:0003677">
    <property type="term" value="F:DNA binding"/>
    <property type="evidence" value="ECO:0007669"/>
    <property type="project" value="InterPro"/>
</dbReference>
<dbReference type="InterPro" id="IPR051675">
    <property type="entry name" value="Endo/Exo/Phosphatase_dom_1"/>
</dbReference>
<feature type="domain" description="Helix-hairpin-helix DNA-binding motif class 1" evidence="1">
    <location>
        <begin position="155"/>
        <end position="174"/>
    </location>
</feature>
<dbReference type="SMART" id="SM00278">
    <property type="entry name" value="HhH1"/>
    <property type="match status" value="2"/>
</dbReference>
<evidence type="ECO:0000313" key="2">
    <source>
        <dbReference type="EMBL" id="HHE32103.1"/>
    </source>
</evidence>
<dbReference type="PANTHER" id="PTHR21180">
    <property type="entry name" value="ENDONUCLEASE/EXONUCLEASE/PHOSPHATASE FAMILY DOMAIN-CONTAINING PROTEIN 1"/>
    <property type="match status" value="1"/>
</dbReference>
<evidence type="ECO:0000259" key="1">
    <source>
        <dbReference type="SMART" id="SM00278"/>
    </source>
</evidence>